<proteinExistence type="predicted"/>
<dbReference type="AlphaFoldDB" id="F8FHU8"/>
<organism evidence="1 2">
    <name type="scientific">Paenibacillus mucilaginosus (strain KNP414)</name>
    <dbReference type="NCBI Taxonomy" id="1036673"/>
    <lineage>
        <taxon>Bacteria</taxon>
        <taxon>Bacillati</taxon>
        <taxon>Bacillota</taxon>
        <taxon>Bacilli</taxon>
        <taxon>Bacillales</taxon>
        <taxon>Paenibacillaceae</taxon>
        <taxon>Paenibacillus</taxon>
    </lineage>
</organism>
<dbReference type="Proteomes" id="UP000006620">
    <property type="component" value="Chromosome"/>
</dbReference>
<dbReference type="KEGG" id="pms:KNP414_04273"/>
<reference evidence="1 2" key="2">
    <citation type="journal article" date="2013" name="Genome Announc.">
        <title>Genome Sequence of Growth-Improving Paenibacillus mucilaginosus Strain KNP414.</title>
        <authorList>
            <person name="Lu J.J."/>
            <person name="Wang J.F."/>
            <person name="Hu X.F."/>
        </authorList>
    </citation>
    <scope>NUCLEOTIDE SEQUENCE [LARGE SCALE GENOMIC DNA]</scope>
    <source>
        <strain evidence="1 2">KNP414</strain>
    </source>
</reference>
<evidence type="ECO:0000313" key="1">
    <source>
        <dbReference type="EMBL" id="AEI42805.1"/>
    </source>
</evidence>
<reference evidence="2" key="1">
    <citation type="submission" date="2011-06" db="EMBL/GenBank/DDBJ databases">
        <title>Complete genome sequence of Paenibacillus mucilaginosus KNP414.</title>
        <authorList>
            <person name="Wang J."/>
            <person name="Hu S."/>
            <person name="Hu X."/>
            <person name="Zhang B."/>
            <person name="Dong D."/>
            <person name="Zhang S."/>
            <person name="Zhao K."/>
            <person name="Wu D."/>
        </authorList>
    </citation>
    <scope>NUCLEOTIDE SEQUENCE [LARGE SCALE GENOMIC DNA]</scope>
    <source>
        <strain evidence="2">KNP414</strain>
    </source>
</reference>
<dbReference type="EMBL" id="CP002869">
    <property type="protein sequence ID" value="AEI42805.1"/>
    <property type="molecule type" value="Genomic_DNA"/>
</dbReference>
<sequence length="46" mass="5334">MIVSYKIEGAYQGIYEKYVNKRGNGFQMRIFLAAKTARLFERLGDS</sequence>
<evidence type="ECO:0000313" key="2">
    <source>
        <dbReference type="Proteomes" id="UP000006620"/>
    </source>
</evidence>
<name>F8FHU8_PAEMK</name>
<gene>
    <name evidence="1" type="ordered locus">KNP414_04273</name>
</gene>
<accession>F8FHU8</accession>
<dbReference type="HOGENOM" id="CLU_3186675_0_0_9"/>
<protein>
    <submittedName>
        <fullName evidence="1">Uncharacterized protein</fullName>
    </submittedName>
</protein>